<accession>G4YS09</accession>
<protein>
    <submittedName>
        <fullName evidence="2">Uncharacterized protein</fullName>
    </submittedName>
</protein>
<feature type="region of interest" description="Disordered" evidence="1">
    <location>
        <begin position="50"/>
        <end position="70"/>
    </location>
</feature>
<feature type="non-terminal residue" evidence="2">
    <location>
        <position position="70"/>
    </location>
</feature>
<proteinExistence type="predicted"/>
<name>G4YS09_PHYSP</name>
<dbReference type="GeneID" id="20651567"/>
<dbReference type="KEGG" id="psoj:PHYSODRAFT_408575"/>
<dbReference type="AlphaFoldDB" id="G4YS09"/>
<dbReference type="Proteomes" id="UP000002640">
    <property type="component" value="Unassembled WGS sequence"/>
</dbReference>
<sequence length="70" mass="7477">SASAFMAEGPDAFHRFVADELRLAAGQALPRLEIRVRNLSLSVETPVTHDDAAGAASSELPTLPRVLHRA</sequence>
<evidence type="ECO:0000256" key="1">
    <source>
        <dbReference type="SAM" id="MobiDB-lite"/>
    </source>
</evidence>
<reference evidence="2 3" key="1">
    <citation type="journal article" date="2006" name="Science">
        <title>Phytophthora genome sequences uncover evolutionary origins and mechanisms of pathogenesis.</title>
        <authorList>
            <person name="Tyler B.M."/>
            <person name="Tripathy S."/>
            <person name="Zhang X."/>
            <person name="Dehal P."/>
            <person name="Jiang R.H."/>
            <person name="Aerts A."/>
            <person name="Arredondo F.D."/>
            <person name="Baxter L."/>
            <person name="Bensasson D."/>
            <person name="Beynon J.L."/>
            <person name="Chapman J."/>
            <person name="Damasceno C.M."/>
            <person name="Dorrance A.E."/>
            <person name="Dou D."/>
            <person name="Dickerman A.W."/>
            <person name="Dubchak I.L."/>
            <person name="Garbelotto M."/>
            <person name="Gijzen M."/>
            <person name="Gordon S.G."/>
            <person name="Govers F."/>
            <person name="Grunwald N.J."/>
            <person name="Huang W."/>
            <person name="Ivors K.L."/>
            <person name="Jones R.W."/>
            <person name="Kamoun S."/>
            <person name="Krampis K."/>
            <person name="Lamour K.H."/>
            <person name="Lee M.K."/>
            <person name="McDonald W.H."/>
            <person name="Medina M."/>
            <person name="Meijer H.J."/>
            <person name="Nordberg E.K."/>
            <person name="Maclean D.J."/>
            <person name="Ospina-Giraldo M.D."/>
            <person name="Morris P.F."/>
            <person name="Phuntumart V."/>
            <person name="Putnam N.H."/>
            <person name="Rash S."/>
            <person name="Rose J.K."/>
            <person name="Sakihama Y."/>
            <person name="Salamov A.A."/>
            <person name="Savidor A."/>
            <person name="Scheuring C.F."/>
            <person name="Smith B.M."/>
            <person name="Sobral B.W."/>
            <person name="Terry A."/>
            <person name="Torto-Alalibo T.A."/>
            <person name="Win J."/>
            <person name="Xu Z."/>
            <person name="Zhang H."/>
            <person name="Grigoriev I.V."/>
            <person name="Rokhsar D.S."/>
            <person name="Boore J.L."/>
        </authorList>
    </citation>
    <scope>NUCLEOTIDE SEQUENCE [LARGE SCALE GENOMIC DNA]</scope>
    <source>
        <strain evidence="2 3">P6497</strain>
    </source>
</reference>
<dbReference type="InParanoid" id="G4YS09"/>
<keyword evidence="3" id="KW-1185">Reference proteome</keyword>
<evidence type="ECO:0000313" key="3">
    <source>
        <dbReference type="Proteomes" id="UP000002640"/>
    </source>
</evidence>
<dbReference type="RefSeq" id="XP_009519434.1">
    <property type="nucleotide sequence ID" value="XM_009521139.1"/>
</dbReference>
<feature type="non-terminal residue" evidence="2">
    <location>
        <position position="1"/>
    </location>
</feature>
<gene>
    <name evidence="2" type="ORF">PHYSODRAFT_408575</name>
</gene>
<organism evidence="2 3">
    <name type="scientific">Phytophthora sojae (strain P6497)</name>
    <name type="common">Soybean stem and root rot agent</name>
    <name type="synonym">Phytophthora megasperma f. sp. glycines</name>
    <dbReference type="NCBI Taxonomy" id="1094619"/>
    <lineage>
        <taxon>Eukaryota</taxon>
        <taxon>Sar</taxon>
        <taxon>Stramenopiles</taxon>
        <taxon>Oomycota</taxon>
        <taxon>Peronosporomycetes</taxon>
        <taxon>Peronosporales</taxon>
        <taxon>Peronosporaceae</taxon>
        <taxon>Phytophthora</taxon>
    </lineage>
</organism>
<dbReference type="EMBL" id="JH159152">
    <property type="protein sequence ID" value="EGZ24146.1"/>
    <property type="molecule type" value="Genomic_DNA"/>
</dbReference>
<evidence type="ECO:0000313" key="2">
    <source>
        <dbReference type="EMBL" id="EGZ24146.1"/>
    </source>
</evidence>